<evidence type="ECO:0000313" key="2">
    <source>
        <dbReference type="EMBL" id="OLQ06060.1"/>
    </source>
</evidence>
<sequence>MTSSGILKATMEPMAGEPPFGALVSLGDSSDMMSQAVIRGDARKMPFDTSEDQTVCSVDGSPRTSILERCSWTRFFDGGTDGEAPEGSAEDASRAARGGRALHGEAPGGAAQGPAAASFASPGVALRGGTACSSGQSRGVQPDRVGEQQLQTVPRERGPLRSRRR</sequence>
<accession>A0A1Q9EF65</accession>
<name>A0A1Q9EF65_SYMMI</name>
<feature type="compositionally biased region" description="Low complexity" evidence="1">
    <location>
        <begin position="112"/>
        <end position="125"/>
    </location>
</feature>
<dbReference type="EMBL" id="LSRX01000169">
    <property type="protein sequence ID" value="OLQ06060.1"/>
    <property type="molecule type" value="Genomic_DNA"/>
</dbReference>
<protein>
    <submittedName>
        <fullName evidence="2">Uncharacterized protein</fullName>
    </submittedName>
</protein>
<reference evidence="2 3" key="1">
    <citation type="submission" date="2016-02" db="EMBL/GenBank/DDBJ databases">
        <title>Genome analysis of coral dinoflagellate symbionts highlights evolutionary adaptations to a symbiotic lifestyle.</title>
        <authorList>
            <person name="Aranda M."/>
            <person name="Li Y."/>
            <person name="Liew Y.J."/>
            <person name="Baumgarten S."/>
            <person name="Simakov O."/>
            <person name="Wilson M."/>
            <person name="Piel J."/>
            <person name="Ashoor H."/>
            <person name="Bougouffa S."/>
            <person name="Bajic V.B."/>
            <person name="Ryu T."/>
            <person name="Ravasi T."/>
            <person name="Bayer T."/>
            <person name="Micklem G."/>
            <person name="Kim H."/>
            <person name="Bhak J."/>
            <person name="Lajeunesse T.C."/>
            <person name="Voolstra C.R."/>
        </authorList>
    </citation>
    <scope>NUCLEOTIDE SEQUENCE [LARGE SCALE GENOMIC DNA]</scope>
    <source>
        <strain evidence="2 3">CCMP2467</strain>
    </source>
</reference>
<feature type="region of interest" description="Disordered" evidence="1">
    <location>
        <begin position="77"/>
        <end position="165"/>
    </location>
</feature>
<evidence type="ECO:0000313" key="3">
    <source>
        <dbReference type="Proteomes" id="UP000186817"/>
    </source>
</evidence>
<gene>
    <name evidence="2" type="ORF">AK812_SmicGene10689</name>
</gene>
<comment type="caution">
    <text evidence="2">The sequence shown here is derived from an EMBL/GenBank/DDBJ whole genome shotgun (WGS) entry which is preliminary data.</text>
</comment>
<keyword evidence="3" id="KW-1185">Reference proteome</keyword>
<evidence type="ECO:0000256" key="1">
    <source>
        <dbReference type="SAM" id="MobiDB-lite"/>
    </source>
</evidence>
<dbReference type="Proteomes" id="UP000186817">
    <property type="component" value="Unassembled WGS sequence"/>
</dbReference>
<dbReference type="AlphaFoldDB" id="A0A1Q9EF65"/>
<proteinExistence type="predicted"/>
<organism evidence="2 3">
    <name type="scientific">Symbiodinium microadriaticum</name>
    <name type="common">Dinoflagellate</name>
    <name type="synonym">Zooxanthella microadriatica</name>
    <dbReference type="NCBI Taxonomy" id="2951"/>
    <lineage>
        <taxon>Eukaryota</taxon>
        <taxon>Sar</taxon>
        <taxon>Alveolata</taxon>
        <taxon>Dinophyceae</taxon>
        <taxon>Suessiales</taxon>
        <taxon>Symbiodiniaceae</taxon>
        <taxon>Symbiodinium</taxon>
    </lineage>
</organism>